<reference evidence="3" key="1">
    <citation type="submission" date="2017-09" db="EMBL/GenBank/DDBJ databases">
        <title>Depth-based differentiation of microbial function through sediment-hosted aquifers and enrichment of novel symbionts in the deep terrestrial subsurface.</title>
        <authorList>
            <person name="Probst A.J."/>
            <person name="Ladd B."/>
            <person name="Jarett J.K."/>
            <person name="Geller-Mcgrath D.E."/>
            <person name="Sieber C.M.K."/>
            <person name="Emerson J.B."/>
            <person name="Anantharaman K."/>
            <person name="Thomas B.C."/>
            <person name="Malmstrom R."/>
            <person name="Stieglmeier M."/>
            <person name="Klingl A."/>
            <person name="Woyke T."/>
            <person name="Ryan C.M."/>
            <person name="Banfield J.F."/>
        </authorList>
    </citation>
    <scope>NUCLEOTIDE SEQUENCE [LARGE SCALE GENOMIC DNA]</scope>
</reference>
<proteinExistence type="predicted"/>
<protein>
    <submittedName>
        <fullName evidence="2">Uncharacterized protein</fullName>
    </submittedName>
</protein>
<organism evidence="2 3">
    <name type="scientific">Candidatus Kaiserbacteria bacterium CG10_big_fil_rev_8_21_14_0_10_44_10</name>
    <dbReference type="NCBI Taxonomy" id="1974606"/>
    <lineage>
        <taxon>Bacteria</taxon>
        <taxon>Candidatus Kaiseribacteriota</taxon>
    </lineage>
</organism>
<accession>A0A2H0UGV6</accession>
<dbReference type="Proteomes" id="UP000229612">
    <property type="component" value="Unassembled WGS sequence"/>
</dbReference>
<comment type="caution">
    <text evidence="2">The sequence shown here is derived from an EMBL/GenBank/DDBJ whole genome shotgun (WGS) entry which is preliminary data.</text>
</comment>
<feature type="region of interest" description="Disordered" evidence="1">
    <location>
        <begin position="44"/>
        <end position="67"/>
    </location>
</feature>
<evidence type="ECO:0000313" key="2">
    <source>
        <dbReference type="EMBL" id="PIR85632.1"/>
    </source>
</evidence>
<gene>
    <name evidence="2" type="ORF">COU14_03220</name>
</gene>
<dbReference type="AlphaFoldDB" id="A0A2H0UGV6"/>
<name>A0A2H0UGV6_9BACT</name>
<dbReference type="EMBL" id="PFBG01000036">
    <property type="protein sequence ID" value="PIR85632.1"/>
    <property type="molecule type" value="Genomic_DNA"/>
</dbReference>
<evidence type="ECO:0000313" key="3">
    <source>
        <dbReference type="Proteomes" id="UP000229612"/>
    </source>
</evidence>
<sequence length="67" mass="7201">MAGTTHVQSVTRRLDMKRTSHQIVDAATMTEHIAGADTMACSEHRGITSKPDGDGITDVTDQAFRAT</sequence>
<evidence type="ECO:0000256" key="1">
    <source>
        <dbReference type="SAM" id="MobiDB-lite"/>
    </source>
</evidence>